<protein>
    <submittedName>
        <fullName evidence="2">Uncharacterized protein</fullName>
    </submittedName>
</protein>
<gene>
    <name evidence="2" type="ORF">BLNAU_14445</name>
</gene>
<feature type="region of interest" description="Disordered" evidence="1">
    <location>
        <begin position="1"/>
        <end position="24"/>
    </location>
</feature>
<evidence type="ECO:0000256" key="1">
    <source>
        <dbReference type="SAM" id="MobiDB-lite"/>
    </source>
</evidence>
<organism evidence="2 3">
    <name type="scientific">Blattamonas nauphoetae</name>
    <dbReference type="NCBI Taxonomy" id="2049346"/>
    <lineage>
        <taxon>Eukaryota</taxon>
        <taxon>Metamonada</taxon>
        <taxon>Preaxostyla</taxon>
        <taxon>Oxymonadida</taxon>
        <taxon>Blattamonas</taxon>
    </lineage>
</organism>
<proteinExistence type="predicted"/>
<keyword evidence="3" id="KW-1185">Reference proteome</keyword>
<dbReference type="Proteomes" id="UP001281761">
    <property type="component" value="Unassembled WGS sequence"/>
</dbReference>
<dbReference type="EMBL" id="JARBJD010000132">
    <property type="protein sequence ID" value="KAK2950639.1"/>
    <property type="molecule type" value="Genomic_DNA"/>
</dbReference>
<evidence type="ECO:0000313" key="3">
    <source>
        <dbReference type="Proteomes" id="UP001281761"/>
    </source>
</evidence>
<comment type="caution">
    <text evidence="2">The sequence shown here is derived from an EMBL/GenBank/DDBJ whole genome shotgun (WGS) entry which is preliminary data.</text>
</comment>
<reference evidence="2 3" key="1">
    <citation type="journal article" date="2022" name="bioRxiv">
        <title>Genomics of Preaxostyla Flagellates Illuminates Evolutionary Transitions and the Path Towards Mitochondrial Loss.</title>
        <authorList>
            <person name="Novak L.V.F."/>
            <person name="Treitli S.C."/>
            <person name="Pyrih J."/>
            <person name="Halakuc P."/>
            <person name="Pipaliya S.V."/>
            <person name="Vacek V."/>
            <person name="Brzon O."/>
            <person name="Soukal P."/>
            <person name="Eme L."/>
            <person name="Dacks J.B."/>
            <person name="Karnkowska A."/>
            <person name="Elias M."/>
            <person name="Hampl V."/>
        </authorList>
    </citation>
    <scope>NUCLEOTIDE SEQUENCE [LARGE SCALE GENOMIC DNA]</scope>
    <source>
        <strain evidence="2">NAU3</strain>
        <tissue evidence="2">Gut</tissue>
    </source>
</reference>
<sequence>MGNNSNSNQLRSIHPFNRDETPLFQRTDPDTISTIEHASPPFFSLVDFIKKDNTLDDKGTEQACALLHRITYQIKRTIKIDQILVDLVPSPDHSCSGFTTSIVPLLTSSNEQLINSTLSLLNELIFYGTPLARFDILNTGLFLVLPKAFYEQDIHLSPSPELFLMNIVDWLVFCLSKSSSRAICEERHISMESFHQTFIDKFFHPINPFLDFIFHNRRRITDCEDSHFFTNVLGEMIKSSPFLEEMTQFILSSSFALTFTDSLVFFEWNKAAKDFLWSVLESVKRWKEEETAVQKRSRQILVKLREEGFDDEIEFHIQCRGFDFTEMRNVVLGANLIDKFGGNLPFMDE</sequence>
<evidence type="ECO:0000313" key="2">
    <source>
        <dbReference type="EMBL" id="KAK2950639.1"/>
    </source>
</evidence>
<feature type="compositionally biased region" description="Polar residues" evidence="1">
    <location>
        <begin position="1"/>
        <end position="11"/>
    </location>
</feature>
<name>A0ABQ9XGV0_9EUKA</name>
<accession>A0ABQ9XGV0</accession>